<gene>
    <name evidence="1" type="ORF">HAX54_033724</name>
</gene>
<protein>
    <submittedName>
        <fullName evidence="1">Uncharacterized protein</fullName>
    </submittedName>
</protein>
<dbReference type="Proteomes" id="UP000823775">
    <property type="component" value="Unassembled WGS sequence"/>
</dbReference>
<sequence>MTNFEWRKSLIMFHNMIKDLLIYLNFDEFKDEMKKIQSQQSEDHNQSVDTVVGVIESEHLGFVRCSHHLYFGDPRPRDGATWHLVDSHYDGISIAMTVLLYATDASIPR</sequence>
<reference evidence="1 2" key="1">
    <citation type="journal article" date="2021" name="BMC Genomics">
        <title>Datura genome reveals duplications of psychoactive alkaloid biosynthetic genes and high mutation rate following tissue culture.</title>
        <authorList>
            <person name="Rajewski A."/>
            <person name="Carter-House D."/>
            <person name="Stajich J."/>
            <person name="Litt A."/>
        </authorList>
    </citation>
    <scope>NUCLEOTIDE SEQUENCE [LARGE SCALE GENOMIC DNA]</scope>
    <source>
        <strain evidence="1">AR-01</strain>
    </source>
</reference>
<name>A0ABS8SDJ4_DATST</name>
<dbReference type="EMBL" id="JACEIK010000433">
    <property type="protein sequence ID" value="MCD7456957.1"/>
    <property type="molecule type" value="Genomic_DNA"/>
</dbReference>
<organism evidence="1 2">
    <name type="scientific">Datura stramonium</name>
    <name type="common">Jimsonweed</name>
    <name type="synonym">Common thornapple</name>
    <dbReference type="NCBI Taxonomy" id="4076"/>
    <lineage>
        <taxon>Eukaryota</taxon>
        <taxon>Viridiplantae</taxon>
        <taxon>Streptophyta</taxon>
        <taxon>Embryophyta</taxon>
        <taxon>Tracheophyta</taxon>
        <taxon>Spermatophyta</taxon>
        <taxon>Magnoliopsida</taxon>
        <taxon>eudicotyledons</taxon>
        <taxon>Gunneridae</taxon>
        <taxon>Pentapetalae</taxon>
        <taxon>asterids</taxon>
        <taxon>lamiids</taxon>
        <taxon>Solanales</taxon>
        <taxon>Solanaceae</taxon>
        <taxon>Solanoideae</taxon>
        <taxon>Datureae</taxon>
        <taxon>Datura</taxon>
    </lineage>
</organism>
<evidence type="ECO:0000313" key="1">
    <source>
        <dbReference type="EMBL" id="MCD7456957.1"/>
    </source>
</evidence>
<keyword evidence="2" id="KW-1185">Reference proteome</keyword>
<proteinExistence type="predicted"/>
<comment type="caution">
    <text evidence="1">The sequence shown here is derived from an EMBL/GenBank/DDBJ whole genome shotgun (WGS) entry which is preliminary data.</text>
</comment>
<accession>A0ABS8SDJ4</accession>
<evidence type="ECO:0000313" key="2">
    <source>
        <dbReference type="Proteomes" id="UP000823775"/>
    </source>
</evidence>